<dbReference type="PANTHER" id="PTHR33481:SF1">
    <property type="entry name" value="ENDONUCLEASE_EXONUCLEASE_PHOSPHATASE DOMAIN-CONTAINING PROTEIN-RELATED"/>
    <property type="match status" value="1"/>
</dbReference>
<protein>
    <submittedName>
        <fullName evidence="1">Uncharacterized protein</fullName>
    </submittedName>
</protein>
<dbReference type="Proteomes" id="UP000183567">
    <property type="component" value="Unassembled WGS sequence"/>
</dbReference>
<reference evidence="1 2" key="1">
    <citation type="submission" date="2016-03" db="EMBL/GenBank/DDBJ databases">
        <title>Comparative genomics of the ectomycorrhizal sister species Rhizopogon vinicolor and Rhizopogon vesiculosus (Basidiomycota: Boletales) reveals a divergence of the mating type B locus.</title>
        <authorList>
            <person name="Mujic A.B."/>
            <person name="Kuo A."/>
            <person name="Tritt A."/>
            <person name="Lipzen A."/>
            <person name="Chen C."/>
            <person name="Johnson J."/>
            <person name="Sharma A."/>
            <person name="Barry K."/>
            <person name="Grigoriev I.V."/>
            <person name="Spatafora J.W."/>
        </authorList>
    </citation>
    <scope>NUCLEOTIDE SEQUENCE [LARGE SCALE GENOMIC DNA]</scope>
    <source>
        <strain evidence="1 2">AM-OR11-056</strain>
    </source>
</reference>
<dbReference type="AlphaFoldDB" id="A0A1J8QKD9"/>
<proteinExistence type="predicted"/>
<dbReference type="STRING" id="180088.A0A1J8QKD9"/>
<sequence length="217" mass="24653">MQMRRIPRELIIFTEQLLTGRKTQLRFDGYTSDWIPIVNGIGQGDPLSMILYIIYSSDLIDIATNRHGRGALRELTLAFVDDTALIAIGPDFESTHATLEDMLERPGGAYEWSRAHNSRFETSKFALMDFSMNRTKERPDMQIQGSTIHPTATHCFLGVIMDQELCWSAQVDNAIAKGTAYVMQIRRLSTMSKGIPLRLMRQLYQAIAVPIYHNEAL</sequence>
<dbReference type="OrthoDB" id="3044497at2759"/>
<comment type="caution">
    <text evidence="1">The sequence shown here is derived from an EMBL/GenBank/DDBJ whole genome shotgun (WGS) entry which is preliminary data.</text>
</comment>
<keyword evidence="2" id="KW-1185">Reference proteome</keyword>
<organism evidence="1 2">
    <name type="scientific">Rhizopogon vesiculosus</name>
    <dbReference type="NCBI Taxonomy" id="180088"/>
    <lineage>
        <taxon>Eukaryota</taxon>
        <taxon>Fungi</taxon>
        <taxon>Dikarya</taxon>
        <taxon>Basidiomycota</taxon>
        <taxon>Agaricomycotina</taxon>
        <taxon>Agaricomycetes</taxon>
        <taxon>Agaricomycetidae</taxon>
        <taxon>Boletales</taxon>
        <taxon>Suillineae</taxon>
        <taxon>Rhizopogonaceae</taxon>
        <taxon>Rhizopogon</taxon>
    </lineage>
</organism>
<evidence type="ECO:0000313" key="2">
    <source>
        <dbReference type="Proteomes" id="UP000183567"/>
    </source>
</evidence>
<dbReference type="EMBL" id="LVVM01004746">
    <property type="protein sequence ID" value="OJA12244.1"/>
    <property type="molecule type" value="Genomic_DNA"/>
</dbReference>
<accession>A0A1J8QKD9</accession>
<dbReference type="PANTHER" id="PTHR33481">
    <property type="entry name" value="REVERSE TRANSCRIPTASE"/>
    <property type="match status" value="1"/>
</dbReference>
<name>A0A1J8QKD9_9AGAM</name>
<gene>
    <name evidence="1" type="ORF">AZE42_13638</name>
</gene>
<evidence type="ECO:0000313" key="1">
    <source>
        <dbReference type="EMBL" id="OJA12244.1"/>
    </source>
</evidence>